<dbReference type="AlphaFoldDB" id="A0A2S9JTF0"/>
<evidence type="ECO:0000313" key="1">
    <source>
        <dbReference type="EMBL" id="PRD56559.1"/>
    </source>
</evidence>
<name>A0A2S9JTF0_9SPHI</name>
<organism evidence="1 2">
    <name type="scientific">Sphingobacterium gobiense</name>
    <dbReference type="NCBI Taxonomy" id="1382456"/>
    <lineage>
        <taxon>Bacteria</taxon>
        <taxon>Pseudomonadati</taxon>
        <taxon>Bacteroidota</taxon>
        <taxon>Sphingobacteriia</taxon>
        <taxon>Sphingobacteriales</taxon>
        <taxon>Sphingobacteriaceae</taxon>
        <taxon>Sphingobacterium</taxon>
    </lineage>
</organism>
<dbReference type="EMBL" id="PVBS01000001">
    <property type="protein sequence ID" value="PRD56559.1"/>
    <property type="molecule type" value="Genomic_DNA"/>
</dbReference>
<dbReference type="Proteomes" id="UP000238642">
    <property type="component" value="Unassembled WGS sequence"/>
</dbReference>
<reference evidence="1 2" key="1">
    <citation type="submission" date="2018-02" db="EMBL/GenBank/DDBJ databases">
        <title>The draft genome of Sphingobacterium gobiense H7.</title>
        <authorList>
            <person name="Li L."/>
            <person name="Liu L."/>
            <person name="Zhang X."/>
            <person name="Wang T."/>
            <person name="Liang L."/>
        </authorList>
    </citation>
    <scope>NUCLEOTIDE SEQUENCE [LARGE SCALE GENOMIC DNA]</scope>
    <source>
        <strain evidence="1 2">ACCC 05757</strain>
    </source>
</reference>
<protein>
    <submittedName>
        <fullName evidence="1">Uncharacterized protein</fullName>
    </submittedName>
</protein>
<accession>A0A2S9JTF0</accession>
<sequence length="60" mass="7125">MDTRQKRIDNFLRVTFTIRYRIDYFLFTSPIVLDRIAKTSLPITIKSGMIDPPQNCIDYL</sequence>
<comment type="caution">
    <text evidence="1">The sequence shown here is derived from an EMBL/GenBank/DDBJ whole genome shotgun (WGS) entry which is preliminary data.</text>
</comment>
<keyword evidence="2" id="KW-1185">Reference proteome</keyword>
<proteinExistence type="predicted"/>
<evidence type="ECO:0000313" key="2">
    <source>
        <dbReference type="Proteomes" id="UP000238642"/>
    </source>
</evidence>
<gene>
    <name evidence="1" type="ORF">C5749_04785</name>
</gene>